<accession>A0AAW0RBN5</accession>
<gene>
    <name evidence="1" type="ORF">PG999_000416</name>
</gene>
<evidence type="ECO:0000313" key="1">
    <source>
        <dbReference type="EMBL" id="KAK8132243.1"/>
    </source>
</evidence>
<dbReference type="EMBL" id="JAQQWP010000001">
    <property type="protein sequence ID" value="KAK8132243.1"/>
    <property type="molecule type" value="Genomic_DNA"/>
</dbReference>
<protein>
    <recommendedName>
        <fullName evidence="3">Ankyrin repeat-containing protein</fullName>
    </recommendedName>
</protein>
<reference evidence="1 2" key="1">
    <citation type="submission" date="2023-01" db="EMBL/GenBank/DDBJ databases">
        <title>Analysis of 21 Apiospora genomes using comparative genomics revels a genus with tremendous synthesis potential of carbohydrate active enzymes and secondary metabolites.</title>
        <authorList>
            <person name="Sorensen T."/>
        </authorList>
    </citation>
    <scope>NUCLEOTIDE SEQUENCE [LARGE SCALE GENOMIC DNA]</scope>
    <source>
        <strain evidence="1 2">CBS 117206</strain>
    </source>
</reference>
<dbReference type="AlphaFoldDB" id="A0AAW0RBN5"/>
<comment type="caution">
    <text evidence="1">The sequence shown here is derived from an EMBL/GenBank/DDBJ whole genome shotgun (WGS) entry which is preliminary data.</text>
</comment>
<sequence length="155" mass="17481">MAKTPDFDYTGPNPFHHIAWSDEPIEVRLAWAQQVIAAGHDLNRPYAKEPGITVDSVSRPLAEMVWSAQNYNADTGRLDDIELVKLYLAHGADPRLRDRLTGRNCIEEAAGWEGCADPGAKEKYWKEMYSLMKARADELDSKRTRTKQCTATTVD</sequence>
<evidence type="ECO:0008006" key="3">
    <source>
        <dbReference type="Google" id="ProtNLM"/>
    </source>
</evidence>
<name>A0AAW0RBN5_9PEZI</name>
<dbReference type="Proteomes" id="UP001392437">
    <property type="component" value="Unassembled WGS sequence"/>
</dbReference>
<proteinExistence type="predicted"/>
<organism evidence="1 2">
    <name type="scientific">Apiospora kogelbergensis</name>
    <dbReference type="NCBI Taxonomy" id="1337665"/>
    <lineage>
        <taxon>Eukaryota</taxon>
        <taxon>Fungi</taxon>
        <taxon>Dikarya</taxon>
        <taxon>Ascomycota</taxon>
        <taxon>Pezizomycotina</taxon>
        <taxon>Sordariomycetes</taxon>
        <taxon>Xylariomycetidae</taxon>
        <taxon>Amphisphaeriales</taxon>
        <taxon>Apiosporaceae</taxon>
        <taxon>Apiospora</taxon>
    </lineage>
</organism>
<evidence type="ECO:0000313" key="2">
    <source>
        <dbReference type="Proteomes" id="UP001392437"/>
    </source>
</evidence>
<keyword evidence="2" id="KW-1185">Reference proteome</keyword>